<feature type="compositionally biased region" description="Basic and acidic residues" evidence="1">
    <location>
        <begin position="376"/>
        <end position="386"/>
    </location>
</feature>
<reference evidence="2" key="1">
    <citation type="journal article" date="2019" name="Nat. Commun.">
        <title>Genome-wide association mapping of date palm fruit traits.</title>
        <authorList>
            <person name="Hazzouri K.M."/>
            <person name="Gros-Balthazard M."/>
            <person name="Flowers J.M."/>
            <person name="Copetti D."/>
            <person name="Lemansour A."/>
            <person name="Lebrun M."/>
            <person name="Masmoudi K."/>
            <person name="Ferrand S."/>
            <person name="Dhar M.I."/>
            <person name="Fresquez Z.A."/>
            <person name="Rosas U."/>
            <person name="Zhang J."/>
            <person name="Talag J."/>
            <person name="Lee S."/>
            <person name="Kudrna D."/>
            <person name="Powell R.F."/>
            <person name="Leitch I.J."/>
            <person name="Krueger R.R."/>
            <person name="Wing R.A."/>
            <person name="Amiri K.M.A."/>
            <person name="Purugganan M.D."/>
        </authorList>
    </citation>
    <scope>NUCLEOTIDE SEQUENCE [LARGE SCALE GENOMIC DNA]</scope>
    <source>
        <strain evidence="2">cv. Khalas</strain>
    </source>
</reference>
<dbReference type="GeneID" id="103713031"/>
<keyword evidence="2" id="KW-1185">Reference proteome</keyword>
<name>A0A8B9AGA1_PHODC</name>
<feature type="compositionally biased region" description="Basic and acidic residues" evidence="1">
    <location>
        <begin position="750"/>
        <end position="764"/>
    </location>
</feature>
<gene>
    <name evidence="3" type="primary">LOC103713031</name>
</gene>
<feature type="region of interest" description="Disordered" evidence="1">
    <location>
        <begin position="537"/>
        <end position="696"/>
    </location>
</feature>
<sequence length="848" mass="91619">MDFHSLSRRDLQTLCKKNRIPANMTNVAMADALQALQAVEGIEEIKEASQFQSPGKAEVRSPNPPRTSRRTSARRAPVPEEPREQQGSPLPRARRVAIKASEIMKLVSEDEEEKKQGPEEAPKSPDVCTGQKPQAAPSTRRRAIKKEEKPPQEEQQKQEDGSKEIPKTPAAARNTRRKASKETEGPQDPLEVPNTPAIRYSLRASARRGAQTPMAGEEKQEETVGLRTTRRTRQSTRKQIEETAVDATANVGRRATRAKGIVKMVSLAQDEEQDEKDIPTEDPIDQKNDPSQISDMKSDEILMDEEMKPEVQNGTISDIVKMVALAQDEEQDEKDITTEDPIDQKNDPLQISDMKSDEILMDEEMKPEVQNGAISDSRDAGPKKGGNDGVHNLSTDKDDDEMAQEIETCTPMGKNLGNEADGQQISEELPEEESGKQEYHVLSGPEESPIRGLVFSEPTPETNQEQKVIPTVTDGGSEEERGGGEDLGFALPDPSLSDETPANIEDSGHQLLETRAAGDSPLIEENLTVELHIKIEATSDQIPDDLIQNKEEEASLDLSPTGNSLEETKVFGDELPVDQAPETETSTDLQANIENGDAPAEFPNEILAPKTDDSDDGVEIPEGVGESNAGKLIATSSPLHQSPSSDATRSPAKTLAVGGDQTGHPADSAVGSPAKTSAQVGDLIGDPADSGIESPDIETSAQVGDLIGQSPARTVAELGDPAGGDLTDSDLGAGDHGSYKTDSNETIPEIEGREKKRAAEERVPVDIYTTESGGGDDNKNVPSGGLTMVEVGCREAEVKSKAEKPSPSYYTSLSLRKLKALVREKATNLGNKVEGRRAALTELNDNRI</sequence>
<protein>
    <submittedName>
        <fullName evidence="3">DNA ligase 1-like isoform X1</fullName>
    </submittedName>
</protein>
<feature type="region of interest" description="Disordered" evidence="1">
    <location>
        <begin position="322"/>
        <end position="521"/>
    </location>
</feature>
<reference evidence="3" key="2">
    <citation type="submission" date="2025-08" db="UniProtKB">
        <authorList>
            <consortium name="RefSeq"/>
        </authorList>
    </citation>
    <scope>IDENTIFICATION</scope>
    <source>
        <tissue evidence="3">Young leaves</tissue>
    </source>
</reference>
<feature type="region of interest" description="Disordered" evidence="1">
    <location>
        <begin position="266"/>
        <end position="294"/>
    </location>
</feature>
<feature type="compositionally biased region" description="Polar residues" evidence="1">
    <location>
        <begin position="634"/>
        <end position="648"/>
    </location>
</feature>
<proteinExistence type="predicted"/>
<organism evidence="2 3">
    <name type="scientific">Phoenix dactylifera</name>
    <name type="common">Date palm</name>
    <dbReference type="NCBI Taxonomy" id="42345"/>
    <lineage>
        <taxon>Eukaryota</taxon>
        <taxon>Viridiplantae</taxon>
        <taxon>Streptophyta</taxon>
        <taxon>Embryophyta</taxon>
        <taxon>Tracheophyta</taxon>
        <taxon>Spermatophyta</taxon>
        <taxon>Magnoliopsida</taxon>
        <taxon>Liliopsida</taxon>
        <taxon>Arecaceae</taxon>
        <taxon>Coryphoideae</taxon>
        <taxon>Phoeniceae</taxon>
        <taxon>Phoenix</taxon>
    </lineage>
</organism>
<dbReference type="Proteomes" id="UP000228380">
    <property type="component" value="Chromosome 5"/>
</dbReference>
<feature type="compositionally biased region" description="Polar residues" evidence="1">
    <location>
        <begin position="582"/>
        <end position="593"/>
    </location>
</feature>
<dbReference type="RefSeq" id="XP_038982289.1">
    <property type="nucleotide sequence ID" value="XM_039126361.1"/>
</dbReference>
<feature type="region of interest" description="Disordered" evidence="1">
    <location>
        <begin position="47"/>
        <end position="244"/>
    </location>
</feature>
<evidence type="ECO:0000256" key="1">
    <source>
        <dbReference type="SAM" id="MobiDB-lite"/>
    </source>
</evidence>
<feature type="region of interest" description="Disordered" evidence="1">
    <location>
        <begin position="712"/>
        <end position="786"/>
    </location>
</feature>
<dbReference type="AlphaFoldDB" id="A0A8B9AGA1"/>
<feature type="compositionally biased region" description="Basic and acidic residues" evidence="1">
    <location>
        <begin position="276"/>
        <end position="288"/>
    </location>
</feature>
<dbReference type="OrthoDB" id="1916794at2759"/>
<dbReference type="PANTHER" id="PTHR33621">
    <property type="entry name" value="ASPARTIC/GLUTAMIC ACID-RICH PROTEIN"/>
    <property type="match status" value="1"/>
</dbReference>
<dbReference type="PANTHER" id="PTHR33621:SF2">
    <property type="entry name" value="RIBOSOMAL L1 DOMAIN-CONTAINING PROTEIN"/>
    <property type="match status" value="1"/>
</dbReference>
<feature type="compositionally biased region" description="Basic and acidic residues" evidence="1">
    <location>
        <begin position="354"/>
        <end position="367"/>
    </location>
</feature>
<feature type="compositionally biased region" description="Basic and acidic residues" evidence="1">
    <location>
        <begin position="113"/>
        <end position="123"/>
    </location>
</feature>
<accession>A0A8B9AGA1</accession>
<feature type="compositionally biased region" description="Basic and acidic residues" evidence="1">
    <location>
        <begin position="145"/>
        <end position="166"/>
    </location>
</feature>
<feature type="compositionally biased region" description="Basic and acidic residues" evidence="1">
    <location>
        <begin position="334"/>
        <end position="346"/>
    </location>
</feature>
<evidence type="ECO:0000313" key="2">
    <source>
        <dbReference type="Proteomes" id="UP000228380"/>
    </source>
</evidence>
<evidence type="ECO:0000313" key="3">
    <source>
        <dbReference type="RefSeq" id="XP_038982289.1"/>
    </source>
</evidence>